<comment type="caution">
    <text evidence="1">The sequence shown here is derived from an EMBL/GenBank/DDBJ whole genome shotgun (WGS) entry which is preliminary data.</text>
</comment>
<dbReference type="EMBL" id="VFPV01000002">
    <property type="protein sequence ID" value="TQN04062.1"/>
    <property type="molecule type" value="Genomic_DNA"/>
</dbReference>
<dbReference type="AlphaFoldDB" id="A0A543L9W1"/>
<organism evidence="1 2">
    <name type="scientific">Acidovorax temperans</name>
    <dbReference type="NCBI Taxonomy" id="80878"/>
    <lineage>
        <taxon>Bacteria</taxon>
        <taxon>Pseudomonadati</taxon>
        <taxon>Pseudomonadota</taxon>
        <taxon>Betaproteobacteria</taxon>
        <taxon>Burkholderiales</taxon>
        <taxon>Comamonadaceae</taxon>
        <taxon>Acidovorax</taxon>
    </lineage>
</organism>
<proteinExistence type="predicted"/>
<sequence length="72" mass="7939">MDGRLIDHPEFQDSTQSWRLGAVIFTLRALGWPVETIEVPSPTEHSPDRVIALYRLDGKYTAQALAMNGGAA</sequence>
<dbReference type="Proteomes" id="UP000316993">
    <property type="component" value="Unassembled WGS sequence"/>
</dbReference>
<evidence type="ECO:0000313" key="1">
    <source>
        <dbReference type="EMBL" id="TQN04062.1"/>
    </source>
</evidence>
<dbReference type="RefSeq" id="WP_142083779.1">
    <property type="nucleotide sequence ID" value="NZ_VFPV01000002.1"/>
</dbReference>
<protein>
    <submittedName>
        <fullName evidence="1">Uncharacterized protein</fullName>
    </submittedName>
</protein>
<reference evidence="1 2" key="1">
    <citation type="submission" date="2019-06" db="EMBL/GenBank/DDBJ databases">
        <title>Genomic Encyclopedia of Archaeal and Bacterial Type Strains, Phase II (KMG-II): from individual species to whole genera.</title>
        <authorList>
            <person name="Goeker M."/>
        </authorList>
    </citation>
    <scope>NUCLEOTIDE SEQUENCE [LARGE SCALE GENOMIC DNA]</scope>
    <source>
        <strain evidence="1 2">DSM 7270</strain>
    </source>
</reference>
<gene>
    <name evidence="1" type="ORF">BDD18_2770</name>
</gene>
<accession>A0A543L9W1</accession>
<name>A0A543L9W1_9BURK</name>
<evidence type="ECO:0000313" key="2">
    <source>
        <dbReference type="Proteomes" id="UP000316993"/>
    </source>
</evidence>